<evidence type="ECO:0000256" key="3">
    <source>
        <dbReference type="PROSITE-ProRule" id="PRU00339"/>
    </source>
</evidence>
<evidence type="ECO:0000313" key="7">
    <source>
        <dbReference type="EMBL" id="QLL29546.1"/>
    </source>
</evidence>
<sequence>MAPSPGSWQCDGVPKNGKSYPHASGAHPPYENFGPDCDVCGLPREAMEPASGNSSAGAGKSKLPLVAAALGVVLLLAGGIGFLGYRIFIANPNGPTPLPIGGTTSSNPLVSKTTSRNTAYMSQGERILISEPNPQRAALKQEAALAFDQGDWAQAIAKYQELVTLDPNDPEARIYLNNARARQAGNPMTMATVVPIGTSPDTAKEILRGVAQYQERFNASRPSRALEVAIVNENSPNGVTSLAEDLINSSIQGVLGHGTDANSRAALQVYEQAGIAALSPLTTNVTPQGNGRVQVQILSLNEKGQQLLNTYLDNAANTLAQAAAKKVPNAKVALLYNSDSPYSDELKTKLVTALPRFGAQVVQQIDVAAADFNANTAITTARQAGANVVMLAMSRARVNDAVALAIANQSQPPSVQLFGSDQLYGPDLLIKGDNAINGMILAVPWRTNPNDPFAQQAAQAWRGQISWRTTTAYDATQALAQAMLQGGDRASTQQLLRQGVQIQGQTASGTFDRVPLVQAAPGPNGPKGSNYQFNPLSGI</sequence>
<dbReference type="CDD" id="cd06268">
    <property type="entry name" value="PBP1_ABC_transporter_LIVBP-like"/>
    <property type="match status" value="1"/>
</dbReference>
<dbReference type="AlphaFoldDB" id="A0A7D6ERD8"/>
<feature type="transmembrane region" description="Helical" evidence="5">
    <location>
        <begin position="65"/>
        <end position="88"/>
    </location>
</feature>
<comment type="similarity">
    <text evidence="1">Belongs to the leucine-binding protein family.</text>
</comment>
<evidence type="ECO:0000256" key="4">
    <source>
        <dbReference type="SAM" id="MobiDB-lite"/>
    </source>
</evidence>
<keyword evidence="5" id="KW-1133">Transmembrane helix</keyword>
<feature type="domain" description="Leucine-binding protein" evidence="6">
    <location>
        <begin position="201"/>
        <end position="498"/>
    </location>
</feature>
<dbReference type="SUPFAM" id="SSF48452">
    <property type="entry name" value="TPR-like"/>
    <property type="match status" value="1"/>
</dbReference>
<dbReference type="InterPro" id="IPR051010">
    <property type="entry name" value="BCAA_transport"/>
</dbReference>
<organism evidence="7 8">
    <name type="scientific">Thermosynechococcus sichuanensis E542</name>
    <dbReference type="NCBI Taxonomy" id="2016101"/>
    <lineage>
        <taxon>Bacteria</taxon>
        <taxon>Bacillati</taxon>
        <taxon>Cyanobacteriota</taxon>
        <taxon>Cyanophyceae</taxon>
        <taxon>Acaryochloridales</taxon>
        <taxon>Thermosynechococcaceae</taxon>
        <taxon>Thermosynechococcus</taxon>
        <taxon>Thermosynechococcus sichuanensis</taxon>
    </lineage>
</organism>
<keyword evidence="8" id="KW-1185">Reference proteome</keyword>
<dbReference type="SUPFAM" id="SSF53822">
    <property type="entry name" value="Periplasmic binding protein-like I"/>
    <property type="match status" value="1"/>
</dbReference>
<evidence type="ECO:0000256" key="2">
    <source>
        <dbReference type="ARBA" id="ARBA00022729"/>
    </source>
</evidence>
<accession>A0A7D6ERD8</accession>
<dbReference type="PANTHER" id="PTHR30483">
    <property type="entry name" value="LEUCINE-SPECIFIC-BINDING PROTEIN"/>
    <property type="match status" value="1"/>
</dbReference>
<feature type="region of interest" description="Disordered" evidence="4">
    <location>
        <begin position="1"/>
        <end position="27"/>
    </location>
</feature>
<dbReference type="Pfam" id="PF13414">
    <property type="entry name" value="TPR_11"/>
    <property type="match status" value="1"/>
</dbReference>
<keyword evidence="3" id="KW-0802">TPR repeat</keyword>
<dbReference type="InterPro" id="IPR028081">
    <property type="entry name" value="Leu-bd"/>
</dbReference>
<evidence type="ECO:0000313" key="8">
    <source>
        <dbReference type="Proteomes" id="UP000261812"/>
    </source>
</evidence>
<dbReference type="Proteomes" id="UP000261812">
    <property type="component" value="Chromosome"/>
</dbReference>
<reference evidence="8" key="1">
    <citation type="submission" date="2018-09" db="EMBL/GenBank/DDBJ databases">
        <title>Complete genome sequence of thermophilic cyanobacteria strain Thermosynechococcus elongatus PKUAC-SCTE542.</title>
        <authorList>
            <person name="Liang Y."/>
            <person name="Tang J."/>
            <person name="Daroch M."/>
        </authorList>
    </citation>
    <scope>NUCLEOTIDE SEQUENCE [LARGE SCALE GENOMIC DNA]</scope>
    <source>
        <strain evidence="8">E542</strain>
    </source>
</reference>
<name>A0A7D6ERD8_9CYAN</name>
<dbReference type="InterPro" id="IPR019734">
    <property type="entry name" value="TPR_rpt"/>
</dbReference>
<dbReference type="Gene3D" id="1.25.40.10">
    <property type="entry name" value="Tetratricopeptide repeat domain"/>
    <property type="match status" value="1"/>
</dbReference>
<dbReference type="EMBL" id="CP032152">
    <property type="protein sequence ID" value="QLL29546.1"/>
    <property type="molecule type" value="Genomic_DNA"/>
</dbReference>
<keyword evidence="2" id="KW-0732">Signal</keyword>
<dbReference type="PROSITE" id="PS50005">
    <property type="entry name" value="TPR"/>
    <property type="match status" value="1"/>
</dbReference>
<evidence type="ECO:0000256" key="1">
    <source>
        <dbReference type="ARBA" id="ARBA00010062"/>
    </source>
</evidence>
<protein>
    <submittedName>
        <fullName evidence="7">ABC transporter substrate-binding protein</fullName>
    </submittedName>
</protein>
<gene>
    <name evidence="7" type="ORF">D3A95_12310</name>
</gene>
<dbReference type="Gene3D" id="3.40.50.2300">
    <property type="match status" value="2"/>
</dbReference>
<keyword evidence="5" id="KW-0472">Membrane</keyword>
<dbReference type="PANTHER" id="PTHR30483:SF6">
    <property type="entry name" value="PERIPLASMIC BINDING PROTEIN OF ABC TRANSPORTER FOR NATURAL AMINO ACIDS"/>
    <property type="match status" value="1"/>
</dbReference>
<dbReference type="KEGG" id="tsq:D3A95_12310"/>
<dbReference type="InterPro" id="IPR011990">
    <property type="entry name" value="TPR-like_helical_dom_sf"/>
</dbReference>
<feature type="region of interest" description="Disordered" evidence="4">
    <location>
        <begin position="519"/>
        <end position="539"/>
    </location>
</feature>
<keyword evidence="5" id="KW-0812">Transmembrane</keyword>
<dbReference type="RefSeq" id="WP_181495252.1">
    <property type="nucleotide sequence ID" value="NZ_CP032152.1"/>
</dbReference>
<evidence type="ECO:0000256" key="5">
    <source>
        <dbReference type="SAM" id="Phobius"/>
    </source>
</evidence>
<evidence type="ECO:0000259" key="6">
    <source>
        <dbReference type="Pfam" id="PF13458"/>
    </source>
</evidence>
<feature type="compositionally biased region" description="Polar residues" evidence="4">
    <location>
        <begin position="527"/>
        <end position="539"/>
    </location>
</feature>
<proteinExistence type="inferred from homology"/>
<feature type="repeat" description="TPR" evidence="3">
    <location>
        <begin position="136"/>
        <end position="169"/>
    </location>
</feature>
<dbReference type="Pfam" id="PF13458">
    <property type="entry name" value="Peripla_BP_6"/>
    <property type="match status" value="1"/>
</dbReference>
<dbReference type="InterPro" id="IPR028082">
    <property type="entry name" value="Peripla_BP_I"/>
</dbReference>